<proteinExistence type="predicted"/>
<dbReference type="RefSeq" id="WP_078320242.1">
    <property type="nucleotide sequence ID" value="NZ_FXTS01000007.1"/>
</dbReference>
<dbReference type="InterPro" id="IPR007041">
    <property type="entry name" value="Arg_succinylTrfase_AstA/AruG"/>
</dbReference>
<accession>A0A1T1H9I1</accession>
<reference evidence="4" key="1">
    <citation type="submission" date="2017-02" db="EMBL/GenBank/DDBJ databases">
        <title>Draft Genome Sequence of the Salt Water Bacterium Oceanospirillum linum ATCC 11336.</title>
        <authorList>
            <person name="Trachtenberg A.M."/>
            <person name="Carney J.G."/>
            <person name="Linnane J.D."/>
            <person name="Rheaume B.A."/>
            <person name="Pitts N.L."/>
            <person name="Mykles D.L."/>
            <person name="Maclea K.S."/>
        </authorList>
    </citation>
    <scope>NUCLEOTIDE SEQUENCE [LARGE SCALE GENOMIC DNA]</scope>
    <source>
        <strain evidence="4">ATCC 11336</strain>
    </source>
</reference>
<evidence type="ECO:0000313" key="5">
    <source>
        <dbReference type="Proteomes" id="UP000190064"/>
    </source>
</evidence>
<keyword evidence="3" id="KW-0012">Acyltransferase</keyword>
<evidence type="ECO:0008006" key="6">
    <source>
        <dbReference type="Google" id="ProtNLM"/>
    </source>
</evidence>
<dbReference type="AlphaFoldDB" id="A0A1T1H9I1"/>
<evidence type="ECO:0000256" key="1">
    <source>
        <dbReference type="ARBA" id="ARBA00022503"/>
    </source>
</evidence>
<dbReference type="Gene3D" id="2.40.40.20">
    <property type="match status" value="1"/>
</dbReference>
<evidence type="ECO:0000313" key="4">
    <source>
        <dbReference type="EMBL" id="OOV86426.1"/>
    </source>
</evidence>
<keyword evidence="5" id="KW-1185">Reference proteome</keyword>
<comment type="caution">
    <text evidence="4">The sequence shown here is derived from an EMBL/GenBank/DDBJ whole genome shotgun (WGS) entry which is preliminary data.</text>
</comment>
<dbReference type="EMBL" id="MTSD02000006">
    <property type="protein sequence ID" value="OOV86426.1"/>
    <property type="molecule type" value="Genomic_DNA"/>
</dbReference>
<dbReference type="Gene3D" id="3.40.630.30">
    <property type="match status" value="1"/>
</dbReference>
<name>A0A1T1H9I1_OCELI</name>
<dbReference type="Proteomes" id="UP000190064">
    <property type="component" value="Unassembled WGS sequence"/>
</dbReference>
<dbReference type="SUPFAM" id="SSF55729">
    <property type="entry name" value="Acyl-CoA N-acyltransferases (Nat)"/>
    <property type="match status" value="1"/>
</dbReference>
<dbReference type="InterPro" id="IPR016181">
    <property type="entry name" value="Acyl_CoA_acyltransferase"/>
</dbReference>
<dbReference type="PANTHER" id="PTHR30420:SF1">
    <property type="entry name" value="ARGININE N-SUCCINYLTRANSFERASE"/>
    <property type="match status" value="1"/>
</dbReference>
<dbReference type="NCBIfam" id="TIGR03243">
    <property type="entry name" value="arg_catab_AOST"/>
    <property type="match status" value="1"/>
</dbReference>
<gene>
    <name evidence="4" type="ORF">BTA35_0212995</name>
</gene>
<dbReference type="GO" id="GO:0008791">
    <property type="term" value="F:arginine N-succinyltransferase activity"/>
    <property type="evidence" value="ECO:0007669"/>
    <property type="project" value="InterPro"/>
</dbReference>
<dbReference type="Pfam" id="PF04958">
    <property type="entry name" value="AstA"/>
    <property type="match status" value="1"/>
</dbReference>
<organism evidence="4 5">
    <name type="scientific">Oceanospirillum linum</name>
    <dbReference type="NCBI Taxonomy" id="966"/>
    <lineage>
        <taxon>Bacteria</taxon>
        <taxon>Pseudomonadati</taxon>
        <taxon>Pseudomonadota</taxon>
        <taxon>Gammaproteobacteria</taxon>
        <taxon>Oceanospirillales</taxon>
        <taxon>Oceanospirillaceae</taxon>
        <taxon>Oceanospirillum</taxon>
    </lineage>
</organism>
<keyword evidence="2" id="KW-0808">Transferase</keyword>
<evidence type="ECO:0000256" key="2">
    <source>
        <dbReference type="ARBA" id="ARBA00022679"/>
    </source>
</evidence>
<evidence type="ECO:0000256" key="3">
    <source>
        <dbReference type="ARBA" id="ARBA00023315"/>
    </source>
</evidence>
<dbReference type="GO" id="GO:0006527">
    <property type="term" value="P:L-arginine catabolic process"/>
    <property type="evidence" value="ECO:0007669"/>
    <property type="project" value="InterPro"/>
</dbReference>
<dbReference type="PANTHER" id="PTHR30420">
    <property type="entry name" value="N-SUCCINYLARGININE DIHYDROLASE"/>
    <property type="match status" value="1"/>
</dbReference>
<sequence>MLIIRPCQMKDLEDLMALSKTVGRGMTSMPADREAWLKKIEATERAFSDQGKKDPMSTYFMVLEDPESGHVIGSTAIYTGIGLDRPFYSYKISTLVSSCNDLAVTRQARVLSMVNDYTGATEVGSLFVSPEFRKPGMGQFLSRARFLAMADFPERFSETVMAELRGWQDKDGNSPLWENLGRQFFGIDFQEAVNTVALKGTQFISDLMPKYPIYIDLLPQDAREVIGKPNDSSAPALHMLKKEGFQFAGYVDLFDGGPSVQCARDEIHTVRESVKGDVRVSGHVQDDDARFMLSNGSEQDYRVVLAPARLAADGTLLIQQAAADALLMDTSHDFSSLPVRFMPFVQNPHSAAYAA</sequence>
<protein>
    <recommendedName>
        <fullName evidence="6">Arginine N-succinyltransferase</fullName>
    </recommendedName>
</protein>
<keyword evidence="1" id="KW-0056">Arginine metabolism</keyword>
<dbReference type="STRING" id="966.BTA35_0212995"/>